<dbReference type="AlphaFoldDB" id="A0A7J9NDS9"/>
<reference evidence="2 3" key="1">
    <citation type="journal article" date="2019" name="Genome Biol. Evol.">
        <title>Insights into the evolution of the New World diploid cottons (Gossypium, subgenus Houzingenia) based on genome sequencing.</title>
        <authorList>
            <person name="Grover C.E."/>
            <person name="Arick M.A. 2nd"/>
            <person name="Thrash A."/>
            <person name="Conover J.L."/>
            <person name="Sanders W.S."/>
            <person name="Peterson D.G."/>
            <person name="Frelichowski J.E."/>
            <person name="Scheffler J.A."/>
            <person name="Scheffler B.E."/>
            <person name="Wendel J.F."/>
        </authorList>
    </citation>
    <scope>NUCLEOTIDE SEQUENCE [LARGE SCALE GENOMIC DNA]</scope>
    <source>
        <strain evidence="2">1</strain>
        <tissue evidence="2">Leaf</tissue>
    </source>
</reference>
<dbReference type="Proteomes" id="UP000593576">
    <property type="component" value="Unassembled WGS sequence"/>
</dbReference>
<protein>
    <recommendedName>
        <fullName evidence="4">Pectinesterase inhibitor domain-containing protein</fullName>
    </recommendedName>
</protein>
<name>A0A7J9NDS9_GOSSC</name>
<evidence type="ECO:0000313" key="2">
    <source>
        <dbReference type="EMBL" id="MBA0881465.1"/>
    </source>
</evidence>
<comment type="caution">
    <text evidence="2">The sequence shown here is derived from an EMBL/GenBank/DDBJ whole genome shotgun (WGS) entry which is preliminary data.</text>
</comment>
<proteinExistence type="predicted"/>
<evidence type="ECO:0008006" key="4">
    <source>
        <dbReference type="Google" id="ProtNLM"/>
    </source>
</evidence>
<dbReference type="InterPro" id="IPR035513">
    <property type="entry name" value="Invertase/methylesterase_inhib"/>
</dbReference>
<sequence length="200" mass="22190">MAPPIQICLVSDIFLVIFSFSSLSTGAVPPNTNNPLLMVKIPLLVALSKLVGNFCNYESIGNRTFCLEALSTPKVVVAKDSTQPGILIMKLGVANLNIYNEMIKKPSSPQFLKALNYCVKAYKYASLSFEMVSSELVEDPQAANYDVIVIDPEITNCEKELLEVKVQAPRLLAGNRFMHYYITMGCQLTSILQLEKQNVY</sequence>
<keyword evidence="1" id="KW-0732">Signal</keyword>
<feature type="signal peptide" evidence="1">
    <location>
        <begin position="1"/>
        <end position="26"/>
    </location>
</feature>
<dbReference type="SUPFAM" id="SSF101148">
    <property type="entry name" value="Plant invertase/pectin methylesterase inhibitor"/>
    <property type="match status" value="1"/>
</dbReference>
<accession>A0A7J9NDS9</accession>
<dbReference type="PANTHER" id="PTHR31890:SF9">
    <property type="entry name" value="PLANT INVERTASE_PECTIN METHYLESTERASE INHIBITOR SUPERFAMILY PROTEIN"/>
    <property type="match status" value="1"/>
</dbReference>
<evidence type="ECO:0000313" key="3">
    <source>
        <dbReference type="Proteomes" id="UP000593576"/>
    </source>
</evidence>
<dbReference type="EMBL" id="JABFAF010279305">
    <property type="protein sequence ID" value="MBA0881465.1"/>
    <property type="molecule type" value="Genomic_DNA"/>
</dbReference>
<dbReference type="OrthoDB" id="982528at2759"/>
<keyword evidence="3" id="KW-1185">Reference proteome</keyword>
<dbReference type="PANTHER" id="PTHR31890">
    <property type="entry name" value="PLANT INVERTASE/PECTIN METHYLESTERASE INHIBITOR SUPERFAMILY PROTEIN"/>
    <property type="match status" value="1"/>
</dbReference>
<organism evidence="2 3">
    <name type="scientific">Gossypium schwendimanii</name>
    <name type="common">Cotton</name>
    <dbReference type="NCBI Taxonomy" id="34291"/>
    <lineage>
        <taxon>Eukaryota</taxon>
        <taxon>Viridiplantae</taxon>
        <taxon>Streptophyta</taxon>
        <taxon>Embryophyta</taxon>
        <taxon>Tracheophyta</taxon>
        <taxon>Spermatophyta</taxon>
        <taxon>Magnoliopsida</taxon>
        <taxon>eudicotyledons</taxon>
        <taxon>Gunneridae</taxon>
        <taxon>Pentapetalae</taxon>
        <taxon>rosids</taxon>
        <taxon>malvids</taxon>
        <taxon>Malvales</taxon>
        <taxon>Malvaceae</taxon>
        <taxon>Malvoideae</taxon>
        <taxon>Gossypium</taxon>
    </lineage>
</organism>
<evidence type="ECO:0000256" key="1">
    <source>
        <dbReference type="SAM" id="SignalP"/>
    </source>
</evidence>
<feature type="chain" id="PRO_5029755619" description="Pectinesterase inhibitor domain-containing protein" evidence="1">
    <location>
        <begin position="27"/>
        <end position="200"/>
    </location>
</feature>
<gene>
    <name evidence="2" type="ORF">Goshw_023801</name>
</gene>